<dbReference type="Pfam" id="PF07729">
    <property type="entry name" value="FCD"/>
    <property type="match status" value="1"/>
</dbReference>
<evidence type="ECO:0000256" key="1">
    <source>
        <dbReference type="ARBA" id="ARBA00023015"/>
    </source>
</evidence>
<evidence type="ECO:0000256" key="2">
    <source>
        <dbReference type="ARBA" id="ARBA00023125"/>
    </source>
</evidence>
<keyword evidence="3" id="KW-0804">Transcription</keyword>
<dbReference type="Proteomes" id="UP000092544">
    <property type="component" value="Unassembled WGS sequence"/>
</dbReference>
<dbReference type="AlphaFoldDB" id="A0A1A8TN36"/>
<keyword evidence="6" id="KW-1185">Reference proteome</keyword>
<keyword evidence="1" id="KW-0805">Transcription regulation</keyword>
<dbReference type="InterPro" id="IPR036390">
    <property type="entry name" value="WH_DNA-bd_sf"/>
</dbReference>
<proteinExistence type="predicted"/>
<dbReference type="STRING" id="1792290.MSP8886_03108"/>
<dbReference type="InterPro" id="IPR011711">
    <property type="entry name" value="GntR_C"/>
</dbReference>
<dbReference type="PANTHER" id="PTHR43537:SF41">
    <property type="entry name" value="TRANSCRIPTIONAL REGULATORY PROTEIN"/>
    <property type="match status" value="1"/>
</dbReference>
<gene>
    <name evidence="5" type="primary">ydfH_4</name>
    <name evidence="5" type="ORF">MSP8886_03108</name>
</gene>
<dbReference type="Gene3D" id="1.10.10.10">
    <property type="entry name" value="Winged helix-like DNA-binding domain superfamily/Winged helix DNA-binding domain"/>
    <property type="match status" value="1"/>
</dbReference>
<dbReference type="SUPFAM" id="SSF46785">
    <property type="entry name" value="Winged helix' DNA-binding domain"/>
    <property type="match status" value="1"/>
</dbReference>
<evidence type="ECO:0000259" key="4">
    <source>
        <dbReference type="PROSITE" id="PS50949"/>
    </source>
</evidence>
<dbReference type="SUPFAM" id="SSF48008">
    <property type="entry name" value="GntR ligand-binding domain-like"/>
    <property type="match status" value="1"/>
</dbReference>
<keyword evidence="2" id="KW-0238">DNA-binding</keyword>
<protein>
    <submittedName>
        <fullName evidence="5">Putative HTH-type transcriptional regulator YdfH</fullName>
    </submittedName>
</protein>
<evidence type="ECO:0000313" key="6">
    <source>
        <dbReference type="Proteomes" id="UP000092544"/>
    </source>
</evidence>
<reference evidence="5 6" key="1">
    <citation type="submission" date="2016-06" db="EMBL/GenBank/DDBJ databases">
        <authorList>
            <person name="Kjaerup R.B."/>
            <person name="Dalgaard T.S."/>
            <person name="Juul-Madsen H.R."/>
        </authorList>
    </citation>
    <scope>NUCLEOTIDE SEQUENCE [LARGE SCALE GENOMIC DNA]</scope>
    <source>
        <strain evidence="5 6">CECT 8886</strain>
    </source>
</reference>
<dbReference type="Gene3D" id="1.20.120.530">
    <property type="entry name" value="GntR ligand-binding domain-like"/>
    <property type="match status" value="1"/>
</dbReference>
<feature type="domain" description="HTH gntR-type" evidence="4">
    <location>
        <begin position="1"/>
        <end position="63"/>
    </location>
</feature>
<dbReference type="PROSITE" id="PS50949">
    <property type="entry name" value="HTH_GNTR"/>
    <property type="match status" value="1"/>
</dbReference>
<evidence type="ECO:0000256" key="3">
    <source>
        <dbReference type="ARBA" id="ARBA00023163"/>
    </source>
</evidence>
<accession>A0A1A8TN36</accession>
<dbReference type="InterPro" id="IPR000524">
    <property type="entry name" value="Tscrpt_reg_HTH_GntR"/>
</dbReference>
<name>A0A1A8TN36_9GAMM</name>
<dbReference type="GO" id="GO:0003700">
    <property type="term" value="F:DNA-binding transcription factor activity"/>
    <property type="evidence" value="ECO:0007669"/>
    <property type="project" value="InterPro"/>
</dbReference>
<sequence>MLSEKIKDDILNNVLPKGTPLRQAELSKRYGVSRIPIRDSLLALKAEGWLVPHGKAGLMVPHLNWKEAEELYLMRSQLEVLLLSFSFDFIKQKDMLKAHSILSILEKDELTLIEKGHLNWLFHEALYLPADKQTLQKTVSSINQQVTRYIGFQYGPMGYKSQSQQDHHELLTLIQLKKKSAALSLLKKHIEDAGEKLTTFLRSID</sequence>
<dbReference type="GO" id="GO:0003677">
    <property type="term" value="F:DNA binding"/>
    <property type="evidence" value="ECO:0007669"/>
    <property type="project" value="UniProtKB-KW"/>
</dbReference>
<dbReference type="RefSeq" id="WP_245659113.1">
    <property type="nucleotide sequence ID" value="NZ_FLOB01000008.1"/>
</dbReference>
<dbReference type="InterPro" id="IPR036388">
    <property type="entry name" value="WH-like_DNA-bd_sf"/>
</dbReference>
<evidence type="ECO:0000313" key="5">
    <source>
        <dbReference type="EMBL" id="SBS34585.1"/>
    </source>
</evidence>
<dbReference type="EMBL" id="FLOB01000008">
    <property type="protein sequence ID" value="SBS34585.1"/>
    <property type="molecule type" value="Genomic_DNA"/>
</dbReference>
<dbReference type="InterPro" id="IPR008920">
    <property type="entry name" value="TF_FadR/GntR_C"/>
</dbReference>
<dbReference type="PANTHER" id="PTHR43537">
    <property type="entry name" value="TRANSCRIPTIONAL REGULATOR, GNTR FAMILY"/>
    <property type="match status" value="1"/>
</dbReference>
<dbReference type="SMART" id="SM00345">
    <property type="entry name" value="HTH_GNTR"/>
    <property type="match status" value="1"/>
</dbReference>
<organism evidence="5 6">
    <name type="scientific">Marinomonas spartinae</name>
    <dbReference type="NCBI Taxonomy" id="1792290"/>
    <lineage>
        <taxon>Bacteria</taxon>
        <taxon>Pseudomonadati</taxon>
        <taxon>Pseudomonadota</taxon>
        <taxon>Gammaproteobacteria</taxon>
        <taxon>Oceanospirillales</taxon>
        <taxon>Oceanospirillaceae</taxon>
        <taxon>Marinomonas</taxon>
    </lineage>
</organism>
<dbReference type="Pfam" id="PF00392">
    <property type="entry name" value="GntR"/>
    <property type="match status" value="1"/>
</dbReference>